<reference evidence="17 18" key="1">
    <citation type="submission" date="2015-09" db="EMBL/GenBank/DDBJ databases">
        <title>Bacillus cereus food isolates.</title>
        <authorList>
            <person name="Boekhorst J."/>
        </authorList>
    </citation>
    <scope>NUCLEOTIDE SEQUENCE [LARGE SCALE GENOMIC DNA]</scope>
    <source>
        <strain evidence="17 18">B4088</strain>
    </source>
</reference>
<name>A0A161R5Z4_BACCE</name>
<keyword evidence="12" id="KW-0961">Cell wall biogenesis/degradation</keyword>
<evidence type="ECO:0000256" key="14">
    <source>
        <dbReference type="SAM" id="MobiDB-lite"/>
    </source>
</evidence>
<proteinExistence type="inferred from homology"/>
<comment type="pathway">
    <text evidence="3">Cell wall biogenesis; peptidoglycan biosynthesis.</text>
</comment>
<feature type="compositionally biased region" description="Low complexity" evidence="14">
    <location>
        <begin position="675"/>
        <end position="686"/>
    </location>
</feature>
<feature type="domain" description="Penicillin-binding protein transpeptidase" evidence="15">
    <location>
        <begin position="326"/>
        <end position="655"/>
    </location>
</feature>
<dbReference type="EMBL" id="LJKE01000020">
    <property type="protein sequence ID" value="KZD71184.1"/>
    <property type="molecule type" value="Genomic_DNA"/>
</dbReference>
<evidence type="ECO:0000313" key="18">
    <source>
        <dbReference type="Proteomes" id="UP000076482"/>
    </source>
</evidence>
<evidence type="ECO:0000256" key="12">
    <source>
        <dbReference type="ARBA" id="ARBA00023316"/>
    </source>
</evidence>
<dbReference type="InterPro" id="IPR050515">
    <property type="entry name" value="Beta-lactam/transpept"/>
</dbReference>
<dbReference type="InterPro" id="IPR001460">
    <property type="entry name" value="PCN-bd_Tpept"/>
</dbReference>
<dbReference type="UniPathway" id="UPA00219"/>
<dbReference type="EC" id="3.4.16.4" evidence="5"/>
<evidence type="ECO:0000256" key="6">
    <source>
        <dbReference type="ARBA" id="ARBA00022475"/>
    </source>
</evidence>
<dbReference type="PANTHER" id="PTHR30627">
    <property type="entry name" value="PEPTIDOGLYCAN D,D-TRANSPEPTIDASE"/>
    <property type="match status" value="1"/>
</dbReference>
<keyword evidence="17" id="KW-0131">Cell cycle</keyword>
<organism evidence="17 18">
    <name type="scientific">Bacillus cereus</name>
    <dbReference type="NCBI Taxonomy" id="1396"/>
    <lineage>
        <taxon>Bacteria</taxon>
        <taxon>Bacillati</taxon>
        <taxon>Bacillota</taxon>
        <taxon>Bacilli</taxon>
        <taxon>Bacillales</taxon>
        <taxon>Bacillaceae</taxon>
        <taxon>Bacillus</taxon>
        <taxon>Bacillus cereus group</taxon>
    </lineage>
</organism>
<evidence type="ECO:0000256" key="1">
    <source>
        <dbReference type="ARBA" id="ARBA00004167"/>
    </source>
</evidence>
<dbReference type="GO" id="GO:0008360">
    <property type="term" value="P:regulation of cell shape"/>
    <property type="evidence" value="ECO:0007669"/>
    <property type="project" value="UniProtKB-KW"/>
</dbReference>
<dbReference type="InterPro" id="IPR005311">
    <property type="entry name" value="PBP_dimer"/>
</dbReference>
<evidence type="ECO:0000256" key="3">
    <source>
        <dbReference type="ARBA" id="ARBA00004752"/>
    </source>
</evidence>
<dbReference type="Pfam" id="PF03717">
    <property type="entry name" value="PBP_dimer"/>
    <property type="match status" value="1"/>
</dbReference>
<evidence type="ECO:0000256" key="9">
    <source>
        <dbReference type="ARBA" id="ARBA00022984"/>
    </source>
</evidence>
<dbReference type="SUPFAM" id="SSF56519">
    <property type="entry name" value="Penicillin binding protein dimerisation domain"/>
    <property type="match status" value="1"/>
</dbReference>
<dbReference type="PANTHER" id="PTHR30627:SF2">
    <property type="entry name" value="PEPTIDOGLYCAN D,D-TRANSPEPTIDASE MRDA"/>
    <property type="match status" value="1"/>
</dbReference>
<evidence type="ECO:0000256" key="7">
    <source>
        <dbReference type="ARBA" id="ARBA00022692"/>
    </source>
</evidence>
<protein>
    <recommendedName>
        <fullName evidence="5">serine-type D-Ala-D-Ala carboxypeptidase</fullName>
        <ecNumber evidence="5">3.4.16.4</ecNumber>
    </recommendedName>
</protein>
<dbReference type="Gene3D" id="1.10.10.1230">
    <property type="entry name" value="Penicillin-binding protein, N-terminal non-catalytic domain, head sub-domain"/>
    <property type="match status" value="1"/>
</dbReference>
<dbReference type="Gene3D" id="3.90.1310.10">
    <property type="entry name" value="Penicillin-binding protein 2a (Domain 2)"/>
    <property type="match status" value="1"/>
</dbReference>
<comment type="subcellular location">
    <subcellularLocation>
        <location evidence="2">Cell membrane</location>
    </subcellularLocation>
    <subcellularLocation>
        <location evidence="1">Membrane</location>
        <topology evidence="1">Single-pass membrane protein</topology>
    </subcellularLocation>
</comment>
<keyword evidence="17" id="KW-0132">Cell division</keyword>
<dbReference type="SUPFAM" id="SSF56601">
    <property type="entry name" value="beta-lactamase/transpeptidase-like"/>
    <property type="match status" value="1"/>
</dbReference>
<dbReference type="GO" id="GO:0008658">
    <property type="term" value="F:penicillin binding"/>
    <property type="evidence" value="ECO:0007669"/>
    <property type="project" value="InterPro"/>
</dbReference>
<dbReference type="Pfam" id="PF00905">
    <property type="entry name" value="Transpeptidase"/>
    <property type="match status" value="1"/>
</dbReference>
<feature type="domain" description="Penicillin-binding protein dimerisation" evidence="16">
    <location>
        <begin position="41"/>
        <end position="278"/>
    </location>
</feature>
<dbReference type="GO" id="GO:0009002">
    <property type="term" value="F:serine-type D-Ala-D-Ala carboxypeptidase activity"/>
    <property type="evidence" value="ECO:0007669"/>
    <property type="project" value="UniProtKB-EC"/>
</dbReference>
<keyword evidence="8" id="KW-0133">Cell shape</keyword>
<evidence type="ECO:0000256" key="2">
    <source>
        <dbReference type="ARBA" id="ARBA00004236"/>
    </source>
</evidence>
<dbReference type="AlphaFoldDB" id="A0A161R5Z4"/>
<dbReference type="GO" id="GO:0071555">
    <property type="term" value="P:cell wall organization"/>
    <property type="evidence" value="ECO:0007669"/>
    <property type="project" value="UniProtKB-KW"/>
</dbReference>
<dbReference type="Gene3D" id="3.40.710.10">
    <property type="entry name" value="DD-peptidase/beta-lactamase superfamily"/>
    <property type="match status" value="1"/>
</dbReference>
<keyword evidence="11" id="KW-0472">Membrane</keyword>
<dbReference type="PATRIC" id="fig|1396.535.peg.983"/>
<gene>
    <name evidence="17" type="ORF">B4088_0914</name>
</gene>
<evidence type="ECO:0000259" key="15">
    <source>
        <dbReference type="Pfam" id="PF00905"/>
    </source>
</evidence>
<evidence type="ECO:0000256" key="10">
    <source>
        <dbReference type="ARBA" id="ARBA00022989"/>
    </source>
</evidence>
<evidence type="ECO:0000256" key="5">
    <source>
        <dbReference type="ARBA" id="ARBA00012448"/>
    </source>
</evidence>
<sequence length="686" mass="76793">MIAFLLCATLIVRLGQLQIVQGDTLAEQAQQSSEQRVVHSTPRGKMIDRHGRTMVTNRSELAVTYTRYKGVSQKELLEDAKKLASILSVPTNTLTEGDKKDYWMILHPNETTKKLTKEEAKQVELNKLTSKEAHKLQLSRVTNEEVASLTENDLEVYAVYKSMNQGYALTPQFIKNKDVSAEEYTMATEKLSHLPGVDITADWVREYPYDGMLRSVIGKVSSSSEGLPRDKAEEYLAQGYSRNDRVGTSYLEEQYESLLQGTKEIERIQTDSGHNVVESEVIQKGSRGRDLMLTIDLDLQTAVEQAIEDELKIGLPSMGPYADRAFVTMMDPHTGEILSMAGKQAVKENNTITFQDFSLGNVSTSYAMGSAVKGATILTGLQTGAIKPGETFDDAPVKLKGTPSKSSWRRYGVMDETTALQVSSNIYMFQTAMKLANFQYYYDAPFGNVPEAFDTFRHYFQQFGLGVPTGIKLPNETAGVKGKETKGGLLLDLSIGQYDTYTPLQLAQYISTIANDGKRMEPQLMQYAGRWNEVDQQFDKLDVTGEPNLMNKIDIEQQYIDRVKEGFRKVMQEPNGTAYSSFHDATYKPAGKTGTAQTFYSYKNEQGDWVHEPTYNLTLVGYAPADNPQIAFSIVVPWVSNDKYPITKQIGRRALDAYFAVESGAKPRLKDGEKPQQPQQQILDQP</sequence>
<evidence type="ECO:0000259" key="16">
    <source>
        <dbReference type="Pfam" id="PF03717"/>
    </source>
</evidence>
<evidence type="ECO:0000313" key="17">
    <source>
        <dbReference type="EMBL" id="KZD71184.1"/>
    </source>
</evidence>
<feature type="region of interest" description="Disordered" evidence="14">
    <location>
        <begin position="665"/>
        <end position="686"/>
    </location>
</feature>
<accession>A0A161R5Z4</accession>
<dbReference type="Proteomes" id="UP000076482">
    <property type="component" value="Unassembled WGS sequence"/>
</dbReference>
<keyword evidence="9" id="KW-0573">Peptidoglycan synthesis</keyword>
<comment type="caution">
    <text evidence="17">The sequence shown here is derived from an EMBL/GenBank/DDBJ whole genome shotgun (WGS) entry which is preliminary data.</text>
</comment>
<dbReference type="GO" id="GO:0071972">
    <property type="term" value="F:peptidoglycan L,D-transpeptidase activity"/>
    <property type="evidence" value="ECO:0007669"/>
    <property type="project" value="TreeGrafter"/>
</dbReference>
<evidence type="ECO:0000256" key="11">
    <source>
        <dbReference type="ARBA" id="ARBA00023136"/>
    </source>
</evidence>
<dbReference type="InterPro" id="IPR012338">
    <property type="entry name" value="Beta-lactam/transpept-like"/>
</dbReference>
<comment type="similarity">
    <text evidence="4">Belongs to the transpeptidase family.</text>
</comment>
<dbReference type="GO" id="GO:0009252">
    <property type="term" value="P:peptidoglycan biosynthetic process"/>
    <property type="evidence" value="ECO:0007669"/>
    <property type="project" value="UniProtKB-UniPathway"/>
</dbReference>
<evidence type="ECO:0000256" key="4">
    <source>
        <dbReference type="ARBA" id="ARBA00007171"/>
    </source>
</evidence>
<evidence type="ECO:0000256" key="8">
    <source>
        <dbReference type="ARBA" id="ARBA00022960"/>
    </source>
</evidence>
<dbReference type="InterPro" id="IPR036138">
    <property type="entry name" value="PBP_dimer_sf"/>
</dbReference>
<dbReference type="GO" id="GO:0051301">
    <property type="term" value="P:cell division"/>
    <property type="evidence" value="ECO:0007669"/>
    <property type="project" value="UniProtKB-KW"/>
</dbReference>
<keyword evidence="7" id="KW-0812">Transmembrane</keyword>
<keyword evidence="6" id="KW-1003">Cell membrane</keyword>
<dbReference type="GO" id="GO:0005886">
    <property type="term" value="C:plasma membrane"/>
    <property type="evidence" value="ECO:0007669"/>
    <property type="project" value="UniProtKB-SubCell"/>
</dbReference>
<evidence type="ECO:0000256" key="13">
    <source>
        <dbReference type="ARBA" id="ARBA00034000"/>
    </source>
</evidence>
<keyword evidence="10" id="KW-1133">Transmembrane helix</keyword>
<comment type="catalytic activity">
    <reaction evidence="13">
        <text>Preferential cleavage: (Ac)2-L-Lys-D-Ala-|-D-Ala. Also transpeptidation of peptidyl-alanyl moieties that are N-acyl substituents of D-alanine.</text>
        <dbReference type="EC" id="3.4.16.4"/>
    </reaction>
</comment>